<evidence type="ECO:0000256" key="10">
    <source>
        <dbReference type="SAM" id="Phobius"/>
    </source>
</evidence>
<evidence type="ECO:0000256" key="8">
    <source>
        <dbReference type="ARBA" id="ARBA00023136"/>
    </source>
</evidence>
<sequence>MSALSPAPTEPQSDSLPKPASGLIRFDQRRGSPAARAWNDFKETRQLWRLAVMLGWLDIKLRYRGSALGPFWLTLTSVLMVASMGVLYGRLFHQDLKVYLPFLALSLTLWQTGLASLVQESCTSFVDAESMIRSSRLPLLLQAVRVVVRNAIVFGHNIIVPLGVFAIYHVWPGASALLAIPSLLLWGIDGFAASMLLGALCARFRDIPPIVGALMQIVFYVTPVIWQPEQLAGKARFLLYNPFYALLEIVRAPLLGHVPSVGVWGVAFGTSALFCALAVWVFVRVRARLVFWI</sequence>
<gene>
    <name evidence="12" type="ORF">FXF46_03045</name>
</gene>
<keyword evidence="7" id="KW-0762">Sugar transport</keyword>
<comment type="subcellular location">
    <subcellularLocation>
        <location evidence="1">Cell membrane</location>
        <topology evidence="1">Multi-pass membrane protein</topology>
    </subcellularLocation>
</comment>
<name>A0AAP9JHF5_GLUTH</name>
<feature type="domain" description="ABC-2 type transporter transmembrane" evidence="11">
    <location>
        <begin position="54"/>
        <end position="253"/>
    </location>
</feature>
<dbReference type="InterPro" id="IPR013525">
    <property type="entry name" value="ABC2_TM"/>
</dbReference>
<feature type="transmembrane region" description="Helical" evidence="10">
    <location>
        <begin position="71"/>
        <end position="92"/>
    </location>
</feature>
<dbReference type="RefSeq" id="WP_148619555.1">
    <property type="nucleotide sequence ID" value="NZ_CP043043.1"/>
</dbReference>
<evidence type="ECO:0000256" key="7">
    <source>
        <dbReference type="ARBA" id="ARBA00023047"/>
    </source>
</evidence>
<dbReference type="GO" id="GO:0015774">
    <property type="term" value="P:polysaccharide transport"/>
    <property type="evidence" value="ECO:0007669"/>
    <property type="project" value="UniProtKB-KW"/>
</dbReference>
<evidence type="ECO:0000256" key="3">
    <source>
        <dbReference type="ARBA" id="ARBA00022448"/>
    </source>
</evidence>
<evidence type="ECO:0000256" key="9">
    <source>
        <dbReference type="SAM" id="MobiDB-lite"/>
    </source>
</evidence>
<reference evidence="12 13" key="1">
    <citation type="submission" date="2019-08" db="EMBL/GenBank/DDBJ databases">
        <title>Gluconobacter frateurii HD924 genome.</title>
        <authorList>
            <person name="Liu Y."/>
            <person name="Zhang P."/>
        </authorList>
    </citation>
    <scope>NUCLEOTIDE SEQUENCE [LARGE SCALE GENOMIC DNA]</scope>
    <source>
        <strain evidence="12 13">HD924</strain>
    </source>
</reference>
<dbReference type="PANTHER" id="PTHR30413">
    <property type="entry name" value="INNER MEMBRANE TRANSPORT PERMEASE"/>
    <property type="match status" value="1"/>
</dbReference>
<dbReference type="KEGG" id="gti:FXF46_03045"/>
<evidence type="ECO:0000256" key="6">
    <source>
        <dbReference type="ARBA" id="ARBA00022989"/>
    </source>
</evidence>
<dbReference type="Pfam" id="PF01061">
    <property type="entry name" value="ABC2_membrane"/>
    <property type="match status" value="1"/>
</dbReference>
<dbReference type="EMBL" id="CP043043">
    <property type="protein sequence ID" value="QEH95344.1"/>
    <property type="molecule type" value="Genomic_DNA"/>
</dbReference>
<proteinExistence type="inferred from homology"/>
<organism evidence="12 13">
    <name type="scientific">Gluconobacter thailandicus</name>
    <dbReference type="NCBI Taxonomy" id="257438"/>
    <lineage>
        <taxon>Bacteria</taxon>
        <taxon>Pseudomonadati</taxon>
        <taxon>Pseudomonadota</taxon>
        <taxon>Alphaproteobacteria</taxon>
        <taxon>Acetobacterales</taxon>
        <taxon>Acetobacteraceae</taxon>
        <taxon>Gluconobacter</taxon>
    </lineage>
</organism>
<evidence type="ECO:0000256" key="1">
    <source>
        <dbReference type="ARBA" id="ARBA00004651"/>
    </source>
</evidence>
<dbReference type="GO" id="GO:0015920">
    <property type="term" value="P:lipopolysaccharide transport"/>
    <property type="evidence" value="ECO:0007669"/>
    <property type="project" value="TreeGrafter"/>
</dbReference>
<dbReference type="GO" id="GO:0005886">
    <property type="term" value="C:plasma membrane"/>
    <property type="evidence" value="ECO:0007669"/>
    <property type="project" value="UniProtKB-SubCell"/>
</dbReference>
<evidence type="ECO:0000256" key="4">
    <source>
        <dbReference type="ARBA" id="ARBA00022475"/>
    </source>
</evidence>
<dbReference type="AlphaFoldDB" id="A0AAP9JHF5"/>
<feature type="transmembrane region" description="Helical" evidence="10">
    <location>
        <begin position="207"/>
        <end position="226"/>
    </location>
</feature>
<evidence type="ECO:0000313" key="13">
    <source>
        <dbReference type="Proteomes" id="UP000323560"/>
    </source>
</evidence>
<evidence type="ECO:0000259" key="11">
    <source>
        <dbReference type="Pfam" id="PF01061"/>
    </source>
</evidence>
<keyword evidence="6 10" id="KW-1133">Transmembrane helix</keyword>
<dbReference type="GO" id="GO:0140359">
    <property type="term" value="F:ABC-type transporter activity"/>
    <property type="evidence" value="ECO:0007669"/>
    <property type="project" value="InterPro"/>
</dbReference>
<comment type="similarity">
    <text evidence="2">Belongs to the ABC-2 integral membrane protein family.</text>
</comment>
<evidence type="ECO:0000256" key="5">
    <source>
        <dbReference type="ARBA" id="ARBA00022692"/>
    </source>
</evidence>
<accession>A0AAP9JHF5</accession>
<keyword evidence="4" id="KW-1003">Cell membrane</keyword>
<dbReference type="PANTHER" id="PTHR30413:SF10">
    <property type="entry name" value="CAPSULE POLYSACCHARIDE EXPORT INNER-MEMBRANE PROTEIN CTRC"/>
    <property type="match status" value="1"/>
</dbReference>
<keyword evidence="5 10" id="KW-0812">Transmembrane</keyword>
<dbReference type="Proteomes" id="UP000323560">
    <property type="component" value="Chromosome"/>
</dbReference>
<keyword evidence="8 10" id="KW-0472">Membrane</keyword>
<feature type="transmembrane region" description="Helical" evidence="10">
    <location>
        <begin position="177"/>
        <end position="200"/>
    </location>
</feature>
<feature type="transmembrane region" description="Helical" evidence="10">
    <location>
        <begin position="261"/>
        <end position="283"/>
    </location>
</feature>
<feature type="region of interest" description="Disordered" evidence="9">
    <location>
        <begin position="1"/>
        <end position="23"/>
    </location>
</feature>
<feature type="transmembrane region" description="Helical" evidence="10">
    <location>
        <begin position="139"/>
        <end position="171"/>
    </location>
</feature>
<evidence type="ECO:0000256" key="2">
    <source>
        <dbReference type="ARBA" id="ARBA00007783"/>
    </source>
</evidence>
<protein>
    <submittedName>
        <fullName evidence="12">ABC transporter permease</fullName>
    </submittedName>
</protein>
<evidence type="ECO:0000313" key="12">
    <source>
        <dbReference type="EMBL" id="QEH95344.1"/>
    </source>
</evidence>
<keyword evidence="3" id="KW-0813">Transport</keyword>
<keyword evidence="7" id="KW-0625">Polysaccharide transport</keyword>